<accession>A0A1M5YQ92</accession>
<evidence type="ECO:0000313" key="2">
    <source>
        <dbReference type="Proteomes" id="UP000184240"/>
    </source>
</evidence>
<sequence>MHQPMHQNVLLTKNTPKINFTLLAPLREHRIKNFSYSVNLNWATPLATRTN</sequence>
<dbReference type="AlphaFoldDB" id="A0A1M5YQ92"/>
<reference evidence="2" key="1">
    <citation type="submission" date="2016-11" db="EMBL/GenBank/DDBJ databases">
        <authorList>
            <person name="Varghese N."/>
            <person name="Submissions S."/>
        </authorList>
    </citation>
    <scope>NUCLEOTIDE SEQUENCE [LARGE SCALE GENOMIC DNA]</scope>
    <source>
        <strain evidence="2">DSM 19859</strain>
    </source>
</reference>
<protein>
    <submittedName>
        <fullName evidence="1">Uncharacterized protein</fullName>
    </submittedName>
</protein>
<dbReference type="Proteomes" id="UP000184240">
    <property type="component" value="Unassembled WGS sequence"/>
</dbReference>
<dbReference type="STRING" id="573501.SAMN04487999_2214"/>
<organism evidence="1 2">
    <name type="scientific">Leeuwenhoekiella palythoae</name>
    <dbReference type="NCBI Taxonomy" id="573501"/>
    <lineage>
        <taxon>Bacteria</taxon>
        <taxon>Pseudomonadati</taxon>
        <taxon>Bacteroidota</taxon>
        <taxon>Flavobacteriia</taxon>
        <taxon>Flavobacteriales</taxon>
        <taxon>Flavobacteriaceae</taxon>
        <taxon>Leeuwenhoekiella</taxon>
    </lineage>
</organism>
<name>A0A1M5YQ92_9FLAO</name>
<proteinExistence type="predicted"/>
<gene>
    <name evidence="1" type="ORF">SAMN04487999_2214</name>
</gene>
<evidence type="ECO:0000313" key="1">
    <source>
        <dbReference type="EMBL" id="SHI14018.1"/>
    </source>
</evidence>
<dbReference type="EMBL" id="FQXT01000004">
    <property type="protein sequence ID" value="SHI14018.1"/>
    <property type="molecule type" value="Genomic_DNA"/>
</dbReference>